<protein>
    <submittedName>
        <fullName evidence="2">DUF4389 domain-containing protein</fullName>
    </submittedName>
</protein>
<evidence type="ECO:0000313" key="3">
    <source>
        <dbReference type="Proteomes" id="UP000683575"/>
    </source>
</evidence>
<keyword evidence="1" id="KW-1133">Transmembrane helix</keyword>
<proteinExistence type="predicted"/>
<organism evidence="2 3">
    <name type="scientific">Nocardioides panacis</name>
    <dbReference type="NCBI Taxonomy" id="2849501"/>
    <lineage>
        <taxon>Bacteria</taxon>
        <taxon>Bacillati</taxon>
        <taxon>Actinomycetota</taxon>
        <taxon>Actinomycetes</taxon>
        <taxon>Propionibacteriales</taxon>
        <taxon>Nocardioidaceae</taxon>
        <taxon>Nocardioides</taxon>
    </lineage>
</organism>
<accession>A0A975Y1S4</accession>
<keyword evidence="1" id="KW-0812">Transmembrane</keyword>
<evidence type="ECO:0000313" key="2">
    <source>
        <dbReference type="EMBL" id="QWZ09816.1"/>
    </source>
</evidence>
<reference evidence="2" key="1">
    <citation type="submission" date="2021-06" db="EMBL/GenBank/DDBJ databases">
        <title>Complete genome sequence of Nocardioides sp. G188.</title>
        <authorList>
            <person name="Im W.-T."/>
        </authorList>
    </citation>
    <scope>NUCLEOTIDE SEQUENCE</scope>
    <source>
        <strain evidence="2">G188</strain>
    </source>
</reference>
<sequence length="143" mass="16867">MATLLMILFRQRYPRWWFDFALELARFGARVGAYVVLLTDQYPSTVEEQSVHLELDYPDVERDLNRWLPLVKWLLAIPHFIVLFFLSIGAFFAVVVAWFAILFTGRYPRGLFDFVVGVGRWWLRVEAYAILLVTDRYPPFSLS</sequence>
<dbReference type="RefSeq" id="WP_216941662.1">
    <property type="nucleotide sequence ID" value="NZ_CP077062.1"/>
</dbReference>
<dbReference type="Proteomes" id="UP000683575">
    <property type="component" value="Chromosome"/>
</dbReference>
<feature type="transmembrane region" description="Helical" evidence="1">
    <location>
        <begin position="73"/>
        <end position="103"/>
    </location>
</feature>
<dbReference type="KEGG" id="nps:KRR39_08835"/>
<dbReference type="InterPro" id="IPR025498">
    <property type="entry name" value="DUF4389"/>
</dbReference>
<dbReference type="EMBL" id="CP077062">
    <property type="protein sequence ID" value="QWZ09816.1"/>
    <property type="molecule type" value="Genomic_DNA"/>
</dbReference>
<keyword evidence="1" id="KW-0472">Membrane</keyword>
<keyword evidence="3" id="KW-1185">Reference proteome</keyword>
<gene>
    <name evidence="2" type="ORF">KRR39_08835</name>
</gene>
<dbReference type="Pfam" id="PF14333">
    <property type="entry name" value="DUF4389"/>
    <property type="match status" value="1"/>
</dbReference>
<evidence type="ECO:0000256" key="1">
    <source>
        <dbReference type="SAM" id="Phobius"/>
    </source>
</evidence>
<name>A0A975Y1S4_9ACTN</name>
<dbReference type="AlphaFoldDB" id="A0A975Y1S4"/>